<name>A0A7H8N2I2_9ACTN</name>
<dbReference type="RefSeq" id="WP_176159895.1">
    <property type="nucleotide sequence ID" value="NZ_CP054929.1"/>
</dbReference>
<evidence type="ECO:0000313" key="3">
    <source>
        <dbReference type="Proteomes" id="UP000509303"/>
    </source>
</evidence>
<dbReference type="EMBL" id="CP054929">
    <property type="protein sequence ID" value="QKW54132.1"/>
    <property type="molecule type" value="Genomic_DNA"/>
</dbReference>
<dbReference type="Proteomes" id="UP000509303">
    <property type="component" value="Chromosome"/>
</dbReference>
<keyword evidence="3" id="KW-1185">Reference proteome</keyword>
<accession>A0A7H8N2I2</accession>
<evidence type="ECO:0000313" key="2">
    <source>
        <dbReference type="EMBL" id="QKW54132.1"/>
    </source>
</evidence>
<evidence type="ECO:0008006" key="4">
    <source>
        <dbReference type="Google" id="ProtNLM"/>
    </source>
</evidence>
<reference evidence="1 3" key="1">
    <citation type="submission" date="2020-06" db="EMBL/GenBank/DDBJ databases">
        <title>Genome mining for natural products.</title>
        <authorList>
            <person name="Zhang B."/>
            <person name="Shi J."/>
            <person name="Ge H."/>
        </authorList>
    </citation>
    <scope>NUCLEOTIDE SEQUENCE [LARGE SCALE GENOMIC DNA]</scope>
    <source>
        <strain evidence="1 3">NA00687</strain>
    </source>
</reference>
<dbReference type="AlphaFoldDB" id="A0A7H8N2I2"/>
<sequence>MGELDQRLRALISDRFDLAEVAGACGRNGRPLASYDALTFGDYVSVLRNEHCWQQLGWPLDQKAFTRRLDEIRKVRNDLMHFNPDPIPPLAVEQIRAVIDILRSYSD</sequence>
<protein>
    <recommendedName>
        <fullName evidence="4">Swt1-like HEPN domain-containing protein</fullName>
    </recommendedName>
</protein>
<organism evidence="1 3">
    <name type="scientific">Streptomyces buecherae</name>
    <dbReference type="NCBI Taxonomy" id="2763006"/>
    <lineage>
        <taxon>Bacteria</taxon>
        <taxon>Bacillati</taxon>
        <taxon>Actinomycetota</taxon>
        <taxon>Actinomycetes</taxon>
        <taxon>Kitasatosporales</taxon>
        <taxon>Streptomycetaceae</taxon>
        <taxon>Streptomyces</taxon>
    </lineage>
</organism>
<dbReference type="EMBL" id="CP054929">
    <property type="protein sequence ID" value="QKW48198.1"/>
    <property type="molecule type" value="Genomic_DNA"/>
</dbReference>
<gene>
    <name evidence="1" type="ORF">HUT08_00020</name>
    <name evidence="2" type="ORF">HUT08_36405</name>
</gene>
<evidence type="ECO:0000313" key="1">
    <source>
        <dbReference type="EMBL" id="QKW48198.1"/>
    </source>
</evidence>
<proteinExistence type="predicted"/>